<dbReference type="OrthoDB" id="3504495at2"/>
<dbReference type="InterPro" id="IPR010982">
    <property type="entry name" value="Lambda_DNA-bd_dom_sf"/>
</dbReference>
<dbReference type="SUPFAM" id="SSF47413">
    <property type="entry name" value="lambda repressor-like DNA-binding domains"/>
    <property type="match status" value="1"/>
</dbReference>
<protein>
    <submittedName>
        <fullName evidence="1">XRE family transcriptional regulator</fullName>
    </submittedName>
</protein>
<name>A0A0X3V3D7_9ACTN</name>
<dbReference type="CDD" id="cd00093">
    <property type="entry name" value="HTH_XRE"/>
    <property type="match status" value="1"/>
</dbReference>
<dbReference type="EMBL" id="LLZH01000053">
    <property type="protein sequence ID" value="KUL39303.1"/>
    <property type="molecule type" value="Genomic_DNA"/>
</dbReference>
<sequence>MREAETDPEDPTLSMGQRIMFCRQRRGLTRDVLGGLVGKSGRWVKAVERGEIEQLKLPTVISLAEGLRVRDLAQLTGGDPMPVTMFRGPGHPALPAVRVAVNAVGLRDAEESPSLDSLQDRLVAAWRARHASPDHRTVLGSLLPDLIRDARRATREHDGADRRRAFALLAQVYNLTQFFVAYQPDASLLWRIAERSFMAAEESEDARALAGAIWLATQAHRDAGDFDAAEAVNREGMEALKPRMADTENDDLRAVWGALHHELAYTAARAGQYGAAWWWWEQADKIARTLPISFYEPMTSFSRVIMSAHAVTIAVEARQGAEARKQATKSSNLAIPSQPRRGRHLIEVARAWELAGDKTAALGTLKDAYVAAPDTIRYNGYARRMTLEFAKGPESLRRDATDLADQIGLLV</sequence>
<dbReference type="AlphaFoldDB" id="A0A0X3V3D7"/>
<organism evidence="1 2">
    <name type="scientific">Actinoplanes awajinensis subsp. mycoplanecinus</name>
    <dbReference type="NCBI Taxonomy" id="135947"/>
    <lineage>
        <taxon>Bacteria</taxon>
        <taxon>Bacillati</taxon>
        <taxon>Actinomycetota</taxon>
        <taxon>Actinomycetes</taxon>
        <taxon>Micromonosporales</taxon>
        <taxon>Micromonosporaceae</taxon>
        <taxon>Actinoplanes</taxon>
    </lineage>
</organism>
<dbReference type="RefSeq" id="WP_067687520.1">
    <property type="nucleotide sequence ID" value="NZ_LLZH01000053.1"/>
</dbReference>
<dbReference type="Proteomes" id="UP000053244">
    <property type="component" value="Unassembled WGS sequence"/>
</dbReference>
<evidence type="ECO:0000313" key="2">
    <source>
        <dbReference type="Proteomes" id="UP000053244"/>
    </source>
</evidence>
<reference evidence="1 2" key="1">
    <citation type="submission" date="2015-10" db="EMBL/GenBank/DDBJ databases">
        <authorList>
            <person name="Gilbert D.G."/>
        </authorList>
    </citation>
    <scope>NUCLEOTIDE SEQUENCE [LARGE SCALE GENOMIC DNA]</scope>
    <source>
        <strain evidence="1 2">NRRL B-16712</strain>
    </source>
</reference>
<gene>
    <name evidence="1" type="ORF">ADL15_09935</name>
</gene>
<evidence type="ECO:0000313" key="1">
    <source>
        <dbReference type="EMBL" id="KUL39303.1"/>
    </source>
</evidence>
<comment type="caution">
    <text evidence="1">The sequence shown here is derived from an EMBL/GenBank/DDBJ whole genome shotgun (WGS) entry which is preliminary data.</text>
</comment>
<dbReference type="InterPro" id="IPR001387">
    <property type="entry name" value="Cro/C1-type_HTH"/>
</dbReference>
<dbReference type="GO" id="GO:0003677">
    <property type="term" value="F:DNA binding"/>
    <property type="evidence" value="ECO:0007669"/>
    <property type="project" value="InterPro"/>
</dbReference>
<proteinExistence type="predicted"/>
<keyword evidence="2" id="KW-1185">Reference proteome</keyword>
<dbReference type="Gene3D" id="1.10.260.40">
    <property type="entry name" value="lambda repressor-like DNA-binding domains"/>
    <property type="match status" value="1"/>
</dbReference>
<accession>A0A0X3V3D7</accession>